<dbReference type="PANTHER" id="PTHR48106:SF13">
    <property type="entry name" value="QUINONE OXIDOREDUCTASE-RELATED"/>
    <property type="match status" value="1"/>
</dbReference>
<dbReference type="GO" id="GO:0005829">
    <property type="term" value="C:cytosol"/>
    <property type="evidence" value="ECO:0007669"/>
    <property type="project" value="TreeGrafter"/>
</dbReference>
<accession>A0A1C3NZF5</accession>
<name>A0A1C3NZF5_9ACTN</name>
<organism evidence="4 5">
    <name type="scientific">Candidatus Protofrankia californiensis</name>
    <dbReference type="NCBI Taxonomy" id="1839754"/>
    <lineage>
        <taxon>Bacteria</taxon>
        <taxon>Bacillati</taxon>
        <taxon>Actinomycetota</taxon>
        <taxon>Actinomycetes</taxon>
        <taxon>Frankiales</taxon>
        <taxon>Frankiaceae</taxon>
        <taxon>Protofrankia</taxon>
    </lineage>
</organism>
<proteinExistence type="predicted"/>
<evidence type="ECO:0000259" key="3">
    <source>
        <dbReference type="SMART" id="SM00829"/>
    </source>
</evidence>
<dbReference type="InterPro" id="IPR013149">
    <property type="entry name" value="ADH-like_C"/>
</dbReference>
<dbReference type="Gene3D" id="3.40.50.720">
    <property type="entry name" value="NAD(P)-binding Rossmann-like Domain"/>
    <property type="match status" value="1"/>
</dbReference>
<keyword evidence="2" id="KW-0560">Oxidoreductase</keyword>
<dbReference type="InterPro" id="IPR020843">
    <property type="entry name" value="ER"/>
</dbReference>
<evidence type="ECO:0000256" key="1">
    <source>
        <dbReference type="ARBA" id="ARBA00022857"/>
    </source>
</evidence>
<evidence type="ECO:0000313" key="5">
    <source>
        <dbReference type="Proteomes" id="UP000199013"/>
    </source>
</evidence>
<gene>
    <name evidence="4" type="ORF">FDG2_3372</name>
</gene>
<dbReference type="InterPro" id="IPR011032">
    <property type="entry name" value="GroES-like_sf"/>
</dbReference>
<sequence>MRAVIAHHPGPPDVLQVVDLPDPEPAAGQVLVAVEVAAITFIDTQLRAGASPRPLAPDTFPLVLGNGVGGTVLALGDDVDPAWLDTQVVTSTGGRGGYATRALATASDLHRLPAAVDLPTAVALLADGRTALGLARAARIRSGDTVAVTAAAGGVGSLLVQLARNAGARVVALAGADRKLDHARSLGADTTINYRRPDWPEHLTAAAPDGLDVIFDGVGGPTSRHLVDHIAPGGRYLPHGAASGIWGDIDEDLVTARNATIIPLTEISSGPDDLYQLVEQALHHAARGAIRPAIGQTYPLDQAALAHTAIEARTALGKTLLTP</sequence>
<dbReference type="SUPFAM" id="SSF51735">
    <property type="entry name" value="NAD(P)-binding Rossmann-fold domains"/>
    <property type="match status" value="1"/>
</dbReference>
<dbReference type="Proteomes" id="UP000199013">
    <property type="component" value="Unassembled WGS sequence"/>
</dbReference>
<dbReference type="Pfam" id="PF00107">
    <property type="entry name" value="ADH_zinc_N"/>
    <property type="match status" value="1"/>
</dbReference>
<dbReference type="SUPFAM" id="SSF50129">
    <property type="entry name" value="GroES-like"/>
    <property type="match status" value="1"/>
</dbReference>
<dbReference type="GO" id="GO:0003960">
    <property type="term" value="F:quinone reductase (NADPH) activity"/>
    <property type="evidence" value="ECO:0007669"/>
    <property type="project" value="TreeGrafter"/>
</dbReference>
<dbReference type="InterPro" id="IPR036291">
    <property type="entry name" value="NAD(P)-bd_dom_sf"/>
</dbReference>
<evidence type="ECO:0000256" key="2">
    <source>
        <dbReference type="ARBA" id="ARBA00023002"/>
    </source>
</evidence>
<dbReference type="Gene3D" id="3.90.180.10">
    <property type="entry name" value="Medium-chain alcohol dehydrogenases, catalytic domain"/>
    <property type="match status" value="1"/>
</dbReference>
<dbReference type="GO" id="GO:0070402">
    <property type="term" value="F:NADPH binding"/>
    <property type="evidence" value="ECO:0007669"/>
    <property type="project" value="TreeGrafter"/>
</dbReference>
<protein>
    <submittedName>
        <fullName evidence="4">Alcohol dehydrogenase zinc-binding domain protein</fullName>
    </submittedName>
</protein>
<dbReference type="EMBL" id="FLUV01001413">
    <property type="protein sequence ID" value="SBW22967.1"/>
    <property type="molecule type" value="Genomic_DNA"/>
</dbReference>
<dbReference type="AlphaFoldDB" id="A0A1C3NZF5"/>
<keyword evidence="5" id="KW-1185">Reference proteome</keyword>
<feature type="domain" description="Enoyl reductase (ER)" evidence="3">
    <location>
        <begin position="10"/>
        <end position="321"/>
    </location>
</feature>
<dbReference type="Pfam" id="PF08240">
    <property type="entry name" value="ADH_N"/>
    <property type="match status" value="1"/>
</dbReference>
<dbReference type="CDD" id="cd08244">
    <property type="entry name" value="MDR_enoyl_red"/>
    <property type="match status" value="1"/>
</dbReference>
<dbReference type="SMART" id="SM00829">
    <property type="entry name" value="PKS_ER"/>
    <property type="match status" value="1"/>
</dbReference>
<dbReference type="InterPro" id="IPR013154">
    <property type="entry name" value="ADH-like_N"/>
</dbReference>
<keyword evidence="1" id="KW-0521">NADP</keyword>
<reference evidence="5" key="1">
    <citation type="submission" date="2016-02" db="EMBL/GenBank/DDBJ databases">
        <authorList>
            <person name="Wibberg D."/>
        </authorList>
    </citation>
    <scope>NUCLEOTIDE SEQUENCE [LARGE SCALE GENOMIC DNA]</scope>
</reference>
<evidence type="ECO:0000313" key="4">
    <source>
        <dbReference type="EMBL" id="SBW22967.1"/>
    </source>
</evidence>
<dbReference type="GO" id="GO:0035925">
    <property type="term" value="F:mRNA 3'-UTR AU-rich region binding"/>
    <property type="evidence" value="ECO:0007669"/>
    <property type="project" value="TreeGrafter"/>
</dbReference>
<dbReference type="PANTHER" id="PTHR48106">
    <property type="entry name" value="QUINONE OXIDOREDUCTASE PIG3-RELATED"/>
    <property type="match status" value="1"/>
</dbReference>